<sequence>MKTRLLGTAKDLRDVCRFVEMDVWITNTTTNSIPSHAPCQTPTHTPRDQEEWWQFEFRQHFRFRLDFDRTHGKSAK</sequence>
<dbReference type="RefSeq" id="XP_024667266.1">
    <property type="nucleotide sequence ID" value="XM_024814635.1"/>
</dbReference>
<dbReference type="EMBL" id="KZ559217">
    <property type="protein sequence ID" value="PLB33254.1"/>
    <property type="molecule type" value="Genomic_DNA"/>
</dbReference>
<dbReference type="Proteomes" id="UP000234585">
    <property type="component" value="Unassembled WGS sequence"/>
</dbReference>
<dbReference type="AlphaFoldDB" id="A0A2I2EY05"/>
<organism evidence="1 2">
    <name type="scientific">Aspergillus candidus</name>
    <dbReference type="NCBI Taxonomy" id="41067"/>
    <lineage>
        <taxon>Eukaryota</taxon>
        <taxon>Fungi</taxon>
        <taxon>Dikarya</taxon>
        <taxon>Ascomycota</taxon>
        <taxon>Pezizomycotina</taxon>
        <taxon>Eurotiomycetes</taxon>
        <taxon>Eurotiomycetidae</taxon>
        <taxon>Eurotiales</taxon>
        <taxon>Aspergillaceae</taxon>
        <taxon>Aspergillus</taxon>
        <taxon>Aspergillus subgen. Circumdati</taxon>
    </lineage>
</organism>
<name>A0A2I2EY05_ASPCN</name>
<proteinExistence type="predicted"/>
<accession>A0A2I2EY05</accession>
<protein>
    <submittedName>
        <fullName evidence="1">Uncharacterized protein</fullName>
    </submittedName>
</protein>
<evidence type="ECO:0000313" key="1">
    <source>
        <dbReference type="EMBL" id="PLB33254.1"/>
    </source>
</evidence>
<dbReference type="GeneID" id="36521795"/>
<keyword evidence="2" id="KW-1185">Reference proteome</keyword>
<evidence type="ECO:0000313" key="2">
    <source>
        <dbReference type="Proteomes" id="UP000234585"/>
    </source>
</evidence>
<gene>
    <name evidence="1" type="ORF">BDW47DRAFT_114339</name>
</gene>
<reference evidence="1 2" key="1">
    <citation type="submission" date="2017-12" db="EMBL/GenBank/DDBJ databases">
        <authorList>
            <consortium name="DOE Joint Genome Institute"/>
            <person name="Haridas S."/>
            <person name="Kjaerbolling I."/>
            <person name="Vesth T.C."/>
            <person name="Frisvad J.C."/>
            <person name="Nybo J.L."/>
            <person name="Theobald S."/>
            <person name="Kuo A."/>
            <person name="Bowyer P."/>
            <person name="Matsuda Y."/>
            <person name="Mondo S."/>
            <person name="Lyhne E.K."/>
            <person name="Kogle M.E."/>
            <person name="Clum A."/>
            <person name="Lipzen A."/>
            <person name="Salamov A."/>
            <person name="Ngan C.Y."/>
            <person name="Daum C."/>
            <person name="Chiniquy J."/>
            <person name="Barry K."/>
            <person name="LaButti K."/>
            <person name="Simmons B.A."/>
            <person name="Magnuson J.K."/>
            <person name="Mortensen U.H."/>
            <person name="Larsen T.O."/>
            <person name="Grigoriev I.V."/>
            <person name="Baker S.E."/>
            <person name="Andersen M.R."/>
            <person name="Nordberg H.P."/>
            <person name="Cantor M.N."/>
            <person name="Hua S.X."/>
        </authorList>
    </citation>
    <scope>NUCLEOTIDE SEQUENCE [LARGE SCALE GENOMIC DNA]</scope>
    <source>
        <strain evidence="1 2">CBS 102.13</strain>
    </source>
</reference>